<proteinExistence type="predicted"/>
<dbReference type="SUPFAM" id="SSF51197">
    <property type="entry name" value="Clavaminate synthase-like"/>
    <property type="match status" value="1"/>
</dbReference>
<evidence type="ECO:0000313" key="2">
    <source>
        <dbReference type="EMBL" id="NDV33637.1"/>
    </source>
</evidence>
<dbReference type="InterPro" id="IPR050910">
    <property type="entry name" value="JMJD6_ArgDemeth/LysHydrox"/>
</dbReference>
<dbReference type="PROSITE" id="PS51184">
    <property type="entry name" value="JMJC"/>
    <property type="match status" value="1"/>
</dbReference>
<sequence length="317" mass="37113">MQLDVLRSEFPEQLPTIHVDSIKRDQFIERYVLKKQPVVIEGIPEAQNWRATKRWASEETFLGHYGDVPLRIGKVFPEEPGVPPFQIRIPVKGYREYLQGEYSDAPFYVFEDDFEGERSQFLTDYSVPSFFEEDLYDLNEKTRSFYPFNRHILIGGTRTGTNIHIDPKYTAAWNTLLCGKKKWMIFPEHASFTLQNGLKIESYEDYCKFLGTKEYRDLPPSYWWIDIPPKLSSPFGYYEFIQEPGQTIYIPAGCWHAVLNLSFTISITHNLLHPKTFPSLQTSMQQKYPKFTKYLTSLLTGNETQLEEEDENSSGEY</sequence>
<dbReference type="Pfam" id="PF02373">
    <property type="entry name" value="JmjC"/>
    <property type="match status" value="1"/>
</dbReference>
<name>A0A6B2LA12_9EUKA</name>
<accession>A0A6B2LA12</accession>
<organism evidence="2">
    <name type="scientific">Arcella intermedia</name>
    <dbReference type="NCBI Taxonomy" id="1963864"/>
    <lineage>
        <taxon>Eukaryota</taxon>
        <taxon>Amoebozoa</taxon>
        <taxon>Tubulinea</taxon>
        <taxon>Elardia</taxon>
        <taxon>Arcellinida</taxon>
        <taxon>Sphaerothecina</taxon>
        <taxon>Arcellidae</taxon>
        <taxon>Arcella</taxon>
    </lineage>
</organism>
<reference evidence="2" key="1">
    <citation type="journal article" date="2020" name="J. Eukaryot. Microbiol.">
        <title>De novo Sequencing, Assembly and Annotation of the Transcriptome for the Free-Living Testate Amoeba Arcella intermedia.</title>
        <authorList>
            <person name="Ribeiro G.M."/>
            <person name="Porfirio-Sousa A.L."/>
            <person name="Maurer-Alcala X.X."/>
            <person name="Katz L.A."/>
            <person name="Lahr D.J.G."/>
        </authorList>
    </citation>
    <scope>NUCLEOTIDE SEQUENCE</scope>
</reference>
<dbReference type="InterPro" id="IPR003347">
    <property type="entry name" value="JmjC_dom"/>
</dbReference>
<feature type="domain" description="JmjC" evidence="1">
    <location>
        <begin position="116"/>
        <end position="288"/>
    </location>
</feature>
<protein>
    <recommendedName>
        <fullName evidence="1">JmjC domain-containing protein</fullName>
    </recommendedName>
</protein>
<dbReference type="PANTHER" id="PTHR12480">
    <property type="entry name" value="ARGININE DEMETHYLASE AND LYSYL-HYDROXYLASE JMJD"/>
    <property type="match status" value="1"/>
</dbReference>
<dbReference type="SMART" id="SM00558">
    <property type="entry name" value="JmjC"/>
    <property type="match status" value="1"/>
</dbReference>
<dbReference type="EMBL" id="GIBP01004668">
    <property type="protein sequence ID" value="NDV33637.1"/>
    <property type="molecule type" value="Transcribed_RNA"/>
</dbReference>
<evidence type="ECO:0000259" key="1">
    <source>
        <dbReference type="PROSITE" id="PS51184"/>
    </source>
</evidence>
<dbReference type="AlphaFoldDB" id="A0A6B2LA12"/>
<dbReference type="Gene3D" id="2.60.120.650">
    <property type="entry name" value="Cupin"/>
    <property type="match status" value="1"/>
</dbReference>